<reference evidence="1 2" key="1">
    <citation type="journal article" date="2014" name="Int. J. Syst. Evol. Microbiol.">
        <title>Nocardia vulneris sp. nov., isolated from wounds of human patients in North America.</title>
        <authorList>
            <person name="Lasker B.A."/>
            <person name="Bell M."/>
            <person name="Klenk H.P."/>
            <person name="Sproer C."/>
            <person name="Schumann C."/>
            <person name="Schumann P."/>
            <person name="Brown J.M."/>
        </authorList>
    </citation>
    <scope>NUCLEOTIDE SEQUENCE [LARGE SCALE GENOMIC DNA]</scope>
    <source>
        <strain evidence="1 2">W9851</strain>
    </source>
</reference>
<dbReference type="EMBL" id="JNFP01000053">
    <property type="protein sequence ID" value="KIA61023.1"/>
    <property type="molecule type" value="Genomic_DNA"/>
</dbReference>
<name>A0ABR4Z6P0_9NOCA</name>
<comment type="caution">
    <text evidence="1">The sequence shown here is derived from an EMBL/GenBank/DDBJ whole genome shotgun (WGS) entry which is preliminary data.</text>
</comment>
<gene>
    <name evidence="1" type="ORF">FG87_33310</name>
</gene>
<keyword evidence="2" id="KW-1185">Reference proteome</keyword>
<organism evidence="1 2">
    <name type="scientific">Nocardia vulneris</name>
    <dbReference type="NCBI Taxonomy" id="1141657"/>
    <lineage>
        <taxon>Bacteria</taxon>
        <taxon>Bacillati</taxon>
        <taxon>Actinomycetota</taxon>
        <taxon>Actinomycetes</taxon>
        <taxon>Mycobacteriales</taxon>
        <taxon>Nocardiaceae</taxon>
        <taxon>Nocardia</taxon>
    </lineage>
</organism>
<accession>A0ABR4Z6P0</accession>
<evidence type="ECO:0000313" key="1">
    <source>
        <dbReference type="EMBL" id="KIA61023.1"/>
    </source>
</evidence>
<sequence length="85" mass="9541">MATWRTHAVTDSVLGRAAEDVCAELRAHASVCEETPHDPVTVVRQGERLRKAMLIYEAALSEVTGWSLPLRHLGHLEDYIDEDDE</sequence>
<dbReference type="Proteomes" id="UP000031364">
    <property type="component" value="Unassembled WGS sequence"/>
</dbReference>
<evidence type="ECO:0000313" key="2">
    <source>
        <dbReference type="Proteomes" id="UP000031364"/>
    </source>
</evidence>
<protein>
    <submittedName>
        <fullName evidence="1">Uncharacterized protein</fullName>
    </submittedName>
</protein>
<proteinExistence type="predicted"/>